<evidence type="ECO:0000259" key="8">
    <source>
        <dbReference type="Pfam" id="PF04613"/>
    </source>
</evidence>
<comment type="subunit">
    <text evidence="7">Homotrimer.</text>
</comment>
<evidence type="ECO:0000313" key="9">
    <source>
        <dbReference type="EMBL" id="KAB0671144.1"/>
    </source>
</evidence>
<dbReference type="EMBL" id="VZRA01000001">
    <property type="protein sequence ID" value="KAB0671144.1"/>
    <property type="molecule type" value="Genomic_DNA"/>
</dbReference>
<comment type="caution">
    <text evidence="9">The sequence shown here is derived from an EMBL/GenBank/DDBJ whole genome shotgun (WGS) entry which is preliminary data.</text>
</comment>
<accession>A0ABQ6TQR4</accession>
<evidence type="ECO:0000256" key="6">
    <source>
        <dbReference type="ARBA" id="ARBA00023315"/>
    </source>
</evidence>
<evidence type="ECO:0000256" key="3">
    <source>
        <dbReference type="ARBA" id="ARBA00022679"/>
    </source>
</evidence>
<comment type="function">
    <text evidence="7">Catalyzes the N-acylation of UDP-3-O-acylglucosamine using 3-hydroxyacyl-ACP as the acyl donor. Is involved in the biosynthesis of lipid A, a phosphorylated glycolipid that anchors the lipopolysaccharide to the outer membrane of the cell.</text>
</comment>
<dbReference type="NCBIfam" id="TIGR01853">
    <property type="entry name" value="lipid_A_lpxD"/>
    <property type="match status" value="1"/>
</dbReference>
<evidence type="ECO:0000256" key="2">
    <source>
        <dbReference type="ARBA" id="ARBA00022556"/>
    </source>
</evidence>
<feature type="domain" description="UDP-3-O-[3-hydroxymyristoyl] glucosamine N-acyltransferase non-repeat region" evidence="8">
    <location>
        <begin position="47"/>
        <end position="111"/>
    </location>
</feature>
<reference evidence="9 10" key="1">
    <citation type="journal article" date="2020" name="Microorganisms">
        <title>Description of Three Novel Members in the Family Geobacteraceae, Oryzomonas japonicum gen. nov., sp. nov., Oryzomonas sagensis sp. nov., and Oryzomonas ruber sp. nov.</title>
        <authorList>
            <person name="Xu Z."/>
            <person name="Masuda Y."/>
            <person name="Hayakawa C."/>
            <person name="Ushijima N."/>
            <person name="Kawano K."/>
            <person name="Shiratori Y."/>
            <person name="Senoo K."/>
            <person name="Itoh H."/>
        </authorList>
    </citation>
    <scope>NUCLEOTIDE SEQUENCE [LARGE SCALE GENOMIC DNA]</scope>
    <source>
        <strain evidence="9 10">Red100</strain>
    </source>
</reference>
<dbReference type="Gene3D" id="2.160.10.10">
    <property type="entry name" value="Hexapeptide repeat proteins"/>
    <property type="match status" value="1"/>
</dbReference>
<evidence type="ECO:0000256" key="4">
    <source>
        <dbReference type="ARBA" id="ARBA00022737"/>
    </source>
</evidence>
<dbReference type="InterPro" id="IPR007691">
    <property type="entry name" value="LpxD"/>
</dbReference>
<keyword evidence="4 7" id="KW-0677">Repeat</keyword>
<evidence type="ECO:0000256" key="5">
    <source>
        <dbReference type="ARBA" id="ARBA00023098"/>
    </source>
</evidence>
<dbReference type="InterPro" id="IPR011004">
    <property type="entry name" value="Trimer_LpxA-like_sf"/>
</dbReference>
<evidence type="ECO:0000256" key="7">
    <source>
        <dbReference type="HAMAP-Rule" id="MF_00523"/>
    </source>
</evidence>
<keyword evidence="1 7" id="KW-0444">Lipid biosynthesis</keyword>
<keyword evidence="3 7" id="KW-0808">Transferase</keyword>
<dbReference type="Pfam" id="PF00132">
    <property type="entry name" value="Hexapep"/>
    <property type="match status" value="3"/>
</dbReference>
<sequence length="372" mass="38622">MVHTVPYNKRGGLLSSSSPGTECDVSKTLQELAEYLGGQVKGDPAAVITGLGTLDNAVEGQITFLANPRYGAKVGTTRAAAIVMPPTAETFGRNAIVVDNPYLAFAKLLTLFTSRPRSAKGVMAGAFVGRDVVIGKDASIYPGACIADGVRIGDRVTIHGNVSLYEGVVLGDDVTLHSGVSVREGCLLGSRVTIHNGTIIGGDGFGYAPNGKGWFKIPQIGNVVIEDDVEIGANSTVDRAALETTRIGRGTKIDNLVQVAHNCDIGEDCIIVAQAGIAGSARLGRHVTLGGQVAIVDHTVIGDNAMISGQSGVFGNVAAGAVLSGTPAMPHQARLKSAAIFPYLPEMRKTLAKLGSRMARVEERLEPAVAID</sequence>
<keyword evidence="5 7" id="KW-0443">Lipid metabolism</keyword>
<organism evidence="9 10">
    <name type="scientific">Oryzomonas sagensis</name>
    <dbReference type="NCBI Taxonomy" id="2603857"/>
    <lineage>
        <taxon>Bacteria</taxon>
        <taxon>Pseudomonadati</taxon>
        <taxon>Thermodesulfobacteriota</taxon>
        <taxon>Desulfuromonadia</taxon>
        <taxon>Geobacterales</taxon>
        <taxon>Geobacteraceae</taxon>
        <taxon>Oryzomonas</taxon>
    </lineage>
</organism>
<dbReference type="Pfam" id="PF04613">
    <property type="entry name" value="LpxD"/>
    <property type="match status" value="1"/>
</dbReference>
<dbReference type="InterPro" id="IPR020573">
    <property type="entry name" value="UDP_GlcNAc_AcTrfase_non-rep"/>
</dbReference>
<protein>
    <recommendedName>
        <fullName evidence="7">UDP-3-O-acylglucosamine N-acyltransferase</fullName>
        <ecNumber evidence="7">2.3.1.191</ecNumber>
    </recommendedName>
</protein>
<keyword evidence="6 7" id="KW-0012">Acyltransferase</keyword>
<dbReference type="PANTHER" id="PTHR43378:SF2">
    <property type="entry name" value="UDP-3-O-ACYLGLUCOSAMINE N-ACYLTRANSFERASE 1, MITOCHONDRIAL-RELATED"/>
    <property type="match status" value="1"/>
</dbReference>
<keyword evidence="10" id="KW-1185">Reference proteome</keyword>
<dbReference type="SUPFAM" id="SSF51161">
    <property type="entry name" value="Trimeric LpxA-like enzymes"/>
    <property type="match status" value="1"/>
</dbReference>
<gene>
    <name evidence="7 9" type="primary">lpxD</name>
    <name evidence="9" type="ORF">F6V30_00690</name>
</gene>
<dbReference type="InterPro" id="IPR001451">
    <property type="entry name" value="Hexapep"/>
</dbReference>
<dbReference type="HAMAP" id="MF_00523">
    <property type="entry name" value="LpxD"/>
    <property type="match status" value="1"/>
</dbReference>
<dbReference type="InterPro" id="IPR018357">
    <property type="entry name" value="Hexapep_transf_CS"/>
</dbReference>
<evidence type="ECO:0000313" key="10">
    <source>
        <dbReference type="Proteomes" id="UP000798046"/>
    </source>
</evidence>
<dbReference type="Proteomes" id="UP000798046">
    <property type="component" value="Unassembled WGS sequence"/>
</dbReference>
<dbReference type="Gene3D" id="3.40.1390.10">
    <property type="entry name" value="MurE/MurF, N-terminal domain"/>
    <property type="match status" value="1"/>
</dbReference>
<dbReference type="EC" id="2.3.1.191" evidence="7"/>
<keyword evidence="2 7" id="KW-0441">Lipid A biosynthesis</keyword>
<dbReference type="GO" id="GO:0103118">
    <property type="term" value="F:UDP-3-O-[(3R)-3-hydroxyacyl]-glucosamine N-acyltransferase activity"/>
    <property type="evidence" value="ECO:0007669"/>
    <property type="project" value="UniProtKB-EC"/>
</dbReference>
<dbReference type="CDD" id="cd03352">
    <property type="entry name" value="LbH_LpxD"/>
    <property type="match status" value="1"/>
</dbReference>
<proteinExistence type="inferred from homology"/>
<dbReference type="PANTHER" id="PTHR43378">
    <property type="entry name" value="UDP-3-O-ACYLGLUCOSAMINE N-ACYLTRANSFERASE"/>
    <property type="match status" value="1"/>
</dbReference>
<feature type="active site" description="Proton acceptor" evidence="7">
    <location>
        <position position="261"/>
    </location>
</feature>
<name>A0ABQ6TQR4_9BACT</name>
<comment type="catalytic activity">
    <reaction evidence="7">
        <text>a UDP-3-O-[(3R)-3-hydroxyacyl]-alpha-D-glucosamine + a (3R)-hydroxyacyl-[ACP] = a UDP-2-N,3-O-bis[(3R)-3-hydroxyacyl]-alpha-D-glucosamine + holo-[ACP] + H(+)</text>
        <dbReference type="Rhea" id="RHEA:53836"/>
        <dbReference type="Rhea" id="RHEA-COMP:9685"/>
        <dbReference type="Rhea" id="RHEA-COMP:9945"/>
        <dbReference type="ChEBI" id="CHEBI:15378"/>
        <dbReference type="ChEBI" id="CHEBI:64479"/>
        <dbReference type="ChEBI" id="CHEBI:78827"/>
        <dbReference type="ChEBI" id="CHEBI:137740"/>
        <dbReference type="ChEBI" id="CHEBI:137748"/>
        <dbReference type="EC" id="2.3.1.191"/>
    </reaction>
</comment>
<dbReference type="NCBIfam" id="NF002060">
    <property type="entry name" value="PRK00892.1"/>
    <property type="match status" value="1"/>
</dbReference>
<evidence type="ECO:0000256" key="1">
    <source>
        <dbReference type="ARBA" id="ARBA00022516"/>
    </source>
</evidence>
<comment type="pathway">
    <text evidence="7">Bacterial outer membrane biogenesis; LPS lipid A biosynthesis.</text>
</comment>
<comment type="similarity">
    <text evidence="7">Belongs to the transferase hexapeptide repeat family. LpxD subfamily.</text>
</comment>
<dbReference type="PROSITE" id="PS00101">
    <property type="entry name" value="HEXAPEP_TRANSFERASES"/>
    <property type="match status" value="1"/>
</dbReference>